<dbReference type="GO" id="GO:0004035">
    <property type="term" value="F:alkaline phosphatase activity"/>
    <property type="evidence" value="ECO:0007669"/>
    <property type="project" value="TreeGrafter"/>
</dbReference>
<sequence>TLLIIALTISLGFITDKNIPSSSYQPNNGNDLTIILMIGDGMGFEQVRMARYIEVGENGSLIMESSLQNFSVMTHNVNLGITDSAAAATAMATGIKTNNGRIAIDPDWNSVETILEIALGLGKATGVVSTTSIQHATPACFMTHVYSRGNYQEITRQIVENANVDVLLGGGLEEFSAQQILNITNAGYTYVTNKTALDSIASGKIFGLFSQSHMPYEQDRNYTETPSLEEMTRKAIDVLQQNSSGFFLMIEGGKIDHASHDNDRVGAILETIAFDQAIREAKNYVETHVNSILI</sequence>
<dbReference type="PANTHER" id="PTHR11596">
    <property type="entry name" value="ALKALINE PHOSPHATASE"/>
    <property type="match status" value="1"/>
</dbReference>
<dbReference type="PROSITE" id="PS00123">
    <property type="entry name" value="ALKALINE_PHOSPHATASE"/>
    <property type="match status" value="1"/>
</dbReference>
<feature type="non-terminal residue" evidence="9">
    <location>
        <position position="1"/>
    </location>
</feature>
<reference evidence="9" key="1">
    <citation type="journal article" date="2014" name="Front. Microbiol.">
        <title>High frequency of phylogenetically diverse reductive dehalogenase-homologous genes in deep subseafloor sedimentary metagenomes.</title>
        <authorList>
            <person name="Kawai M."/>
            <person name="Futagami T."/>
            <person name="Toyoda A."/>
            <person name="Takaki Y."/>
            <person name="Nishi S."/>
            <person name="Hori S."/>
            <person name="Arai W."/>
            <person name="Tsubouchi T."/>
            <person name="Morono Y."/>
            <person name="Uchiyama I."/>
            <person name="Ito T."/>
            <person name="Fujiyama A."/>
            <person name="Inagaki F."/>
            <person name="Takami H."/>
        </authorList>
    </citation>
    <scope>NUCLEOTIDE SEQUENCE</scope>
    <source>
        <strain evidence="9">Expedition CK06-06</strain>
    </source>
</reference>
<evidence type="ECO:0000313" key="9">
    <source>
        <dbReference type="EMBL" id="GAG83994.1"/>
    </source>
</evidence>
<keyword evidence="6" id="KW-0378">Hydrolase</keyword>
<evidence type="ECO:0000256" key="3">
    <source>
        <dbReference type="ARBA" id="ARBA00005984"/>
    </source>
</evidence>
<dbReference type="GO" id="GO:0046872">
    <property type="term" value="F:metal ion binding"/>
    <property type="evidence" value="ECO:0007669"/>
    <property type="project" value="UniProtKB-KW"/>
</dbReference>
<accession>X1AN03</accession>
<dbReference type="EMBL" id="BART01019266">
    <property type="protein sequence ID" value="GAG83994.1"/>
    <property type="molecule type" value="Genomic_DNA"/>
</dbReference>
<evidence type="ECO:0000256" key="7">
    <source>
        <dbReference type="ARBA" id="ARBA00022833"/>
    </source>
</evidence>
<name>X1AN03_9ZZZZ</name>
<keyword evidence="5" id="KW-0479">Metal-binding</keyword>
<dbReference type="InterPro" id="IPR018299">
    <property type="entry name" value="Alkaline_phosphatase_AS"/>
</dbReference>
<organism evidence="9">
    <name type="scientific">marine sediment metagenome</name>
    <dbReference type="NCBI Taxonomy" id="412755"/>
    <lineage>
        <taxon>unclassified sequences</taxon>
        <taxon>metagenomes</taxon>
        <taxon>ecological metagenomes</taxon>
    </lineage>
</organism>
<evidence type="ECO:0000256" key="8">
    <source>
        <dbReference type="ARBA" id="ARBA00022842"/>
    </source>
</evidence>
<dbReference type="CDD" id="cd16012">
    <property type="entry name" value="ALP"/>
    <property type="match status" value="1"/>
</dbReference>
<dbReference type="Pfam" id="PF00245">
    <property type="entry name" value="Alk_phosphatase"/>
    <property type="match status" value="1"/>
</dbReference>
<gene>
    <name evidence="9" type="ORF">S01H4_36108</name>
</gene>
<dbReference type="InterPro" id="IPR017850">
    <property type="entry name" value="Alkaline_phosphatase_core_sf"/>
</dbReference>
<keyword evidence="8" id="KW-0460">Magnesium</keyword>
<dbReference type="Gene3D" id="3.40.720.10">
    <property type="entry name" value="Alkaline Phosphatase, subunit A"/>
    <property type="match status" value="1"/>
</dbReference>
<evidence type="ECO:0000256" key="5">
    <source>
        <dbReference type="ARBA" id="ARBA00022723"/>
    </source>
</evidence>
<evidence type="ECO:0008006" key="10">
    <source>
        <dbReference type="Google" id="ProtNLM"/>
    </source>
</evidence>
<dbReference type="AlphaFoldDB" id="X1AN03"/>
<feature type="non-terminal residue" evidence="9">
    <location>
        <position position="294"/>
    </location>
</feature>
<comment type="cofactor">
    <cofactor evidence="1">
        <name>Mg(2+)</name>
        <dbReference type="ChEBI" id="CHEBI:18420"/>
    </cofactor>
</comment>
<keyword evidence="4" id="KW-0597">Phosphoprotein</keyword>
<dbReference type="SMART" id="SM00098">
    <property type="entry name" value="alkPPc"/>
    <property type="match status" value="1"/>
</dbReference>
<proteinExistence type="inferred from homology"/>
<keyword evidence="7" id="KW-0862">Zinc</keyword>
<evidence type="ECO:0000256" key="4">
    <source>
        <dbReference type="ARBA" id="ARBA00022553"/>
    </source>
</evidence>
<evidence type="ECO:0000256" key="2">
    <source>
        <dbReference type="ARBA" id="ARBA00001947"/>
    </source>
</evidence>
<evidence type="ECO:0000256" key="6">
    <source>
        <dbReference type="ARBA" id="ARBA00022801"/>
    </source>
</evidence>
<dbReference type="PRINTS" id="PR00113">
    <property type="entry name" value="ALKPHPHTASE"/>
</dbReference>
<comment type="cofactor">
    <cofactor evidence="2">
        <name>Zn(2+)</name>
        <dbReference type="ChEBI" id="CHEBI:29105"/>
    </cofactor>
</comment>
<comment type="similarity">
    <text evidence="3">Belongs to the alkaline phosphatase family.</text>
</comment>
<dbReference type="InterPro" id="IPR001952">
    <property type="entry name" value="Alkaline_phosphatase"/>
</dbReference>
<comment type="caution">
    <text evidence="9">The sequence shown here is derived from an EMBL/GenBank/DDBJ whole genome shotgun (WGS) entry which is preliminary data.</text>
</comment>
<evidence type="ECO:0000256" key="1">
    <source>
        <dbReference type="ARBA" id="ARBA00001946"/>
    </source>
</evidence>
<dbReference type="PANTHER" id="PTHR11596:SF5">
    <property type="entry name" value="ALKALINE PHOSPHATASE"/>
    <property type="match status" value="1"/>
</dbReference>
<protein>
    <recommendedName>
        <fullName evidence="10">Alkaline phosphatase</fullName>
    </recommendedName>
</protein>
<dbReference type="SUPFAM" id="SSF53649">
    <property type="entry name" value="Alkaline phosphatase-like"/>
    <property type="match status" value="1"/>
</dbReference>